<dbReference type="PANTHER" id="PTHR21363:SF0">
    <property type="entry name" value="PREPHENATE DEHYDROGENASE [NADP(+)]"/>
    <property type="match status" value="1"/>
</dbReference>
<dbReference type="EC" id="1.3.1.12" evidence="3"/>
<reference evidence="13" key="1">
    <citation type="submission" date="2020-03" db="EMBL/GenBank/DDBJ databases">
        <title>Genome of Pelagibius litoralis DSM 21314T.</title>
        <authorList>
            <person name="Wang G."/>
        </authorList>
    </citation>
    <scope>NUCLEOTIDE SEQUENCE</scope>
    <source>
        <strain evidence="13">DSM 21314</strain>
    </source>
</reference>
<keyword evidence="11" id="KW-0812">Transmembrane</keyword>
<keyword evidence="8" id="KW-0057">Aromatic amino acid biosynthesis</keyword>
<dbReference type="GO" id="GO:0070403">
    <property type="term" value="F:NAD+ binding"/>
    <property type="evidence" value="ECO:0007669"/>
    <property type="project" value="InterPro"/>
</dbReference>
<dbReference type="GO" id="GO:0004665">
    <property type="term" value="F:prephenate dehydrogenase (NADP+) activity"/>
    <property type="evidence" value="ECO:0007669"/>
    <property type="project" value="InterPro"/>
</dbReference>
<dbReference type="InterPro" id="IPR046825">
    <property type="entry name" value="PDH_C"/>
</dbReference>
<dbReference type="Gene3D" id="1.10.3660.10">
    <property type="entry name" value="6-phosphogluconate dehydrogenase C-terminal like domain"/>
    <property type="match status" value="1"/>
</dbReference>
<keyword evidence="14" id="KW-1185">Reference proteome</keyword>
<evidence type="ECO:0000256" key="7">
    <source>
        <dbReference type="ARBA" id="ARBA00023027"/>
    </source>
</evidence>
<keyword evidence="4" id="KW-0827">Tyrosine biosynthesis</keyword>
<feature type="region of interest" description="Disordered" evidence="10">
    <location>
        <begin position="295"/>
        <end position="325"/>
    </location>
</feature>
<keyword evidence="11" id="KW-0472">Membrane</keyword>
<dbReference type="PANTHER" id="PTHR21363">
    <property type="entry name" value="PREPHENATE DEHYDROGENASE"/>
    <property type="match status" value="1"/>
</dbReference>
<evidence type="ECO:0000256" key="4">
    <source>
        <dbReference type="ARBA" id="ARBA00022498"/>
    </source>
</evidence>
<evidence type="ECO:0000256" key="2">
    <source>
        <dbReference type="ARBA" id="ARBA00007964"/>
    </source>
</evidence>
<evidence type="ECO:0000313" key="13">
    <source>
        <dbReference type="EMBL" id="NIA68410.1"/>
    </source>
</evidence>
<evidence type="ECO:0000256" key="8">
    <source>
        <dbReference type="ARBA" id="ARBA00023141"/>
    </source>
</evidence>
<protein>
    <recommendedName>
        <fullName evidence="3">prephenate dehydrogenase</fullName>
        <ecNumber evidence="3">1.3.1.12</ecNumber>
    </recommendedName>
</protein>
<dbReference type="InterPro" id="IPR036291">
    <property type="entry name" value="NAD(P)-bd_dom_sf"/>
</dbReference>
<dbReference type="Proteomes" id="UP000761264">
    <property type="component" value="Unassembled WGS sequence"/>
</dbReference>
<sequence>MPATPDAEPLFGRVALLGAGLIGSSLAWAIRARGLAAHVSAYSRREETRRTIAELGFADSLHDNPGDAVAGADLVIFCAPVGANAALAEAITGQLSPGAIVTDVGSVKQAVIRDIGPFLPDGVHFVPGHPIAGTENSGPEAGFADLFEQRWCILTPPPGTPEAATEKLTAFWQGLGSTIEVMDAAHHDKVLAITSHLPHLIAYTIVGTATDLEESERAEVVKFSAGGFRDFTRIAGSDPVMWRDVFLHNRESVLEMLQRFSEDLTALQRAIRWGEGETLEGLFRRTREIRAGVVDAHQAGSFDPREPERSGTAGPVQDKADHPAE</sequence>
<evidence type="ECO:0000256" key="10">
    <source>
        <dbReference type="SAM" id="MobiDB-lite"/>
    </source>
</evidence>
<comment type="similarity">
    <text evidence="2">Belongs to the prephenate/arogenate dehydrogenase family.</text>
</comment>
<evidence type="ECO:0000256" key="3">
    <source>
        <dbReference type="ARBA" id="ARBA00012068"/>
    </source>
</evidence>
<evidence type="ECO:0000313" key="14">
    <source>
        <dbReference type="Proteomes" id="UP000761264"/>
    </source>
</evidence>
<dbReference type="InterPro" id="IPR008927">
    <property type="entry name" value="6-PGluconate_DH-like_C_sf"/>
</dbReference>
<dbReference type="Gene3D" id="3.40.50.720">
    <property type="entry name" value="NAD(P)-binding Rossmann-like Domain"/>
    <property type="match status" value="1"/>
</dbReference>
<evidence type="ECO:0000256" key="11">
    <source>
        <dbReference type="SAM" id="Phobius"/>
    </source>
</evidence>
<evidence type="ECO:0000256" key="5">
    <source>
        <dbReference type="ARBA" id="ARBA00022605"/>
    </source>
</evidence>
<proteinExistence type="inferred from homology"/>
<evidence type="ECO:0000256" key="1">
    <source>
        <dbReference type="ARBA" id="ARBA00005067"/>
    </source>
</evidence>
<comment type="pathway">
    <text evidence="1">Amino-acid biosynthesis; L-tyrosine biosynthesis; (4-hydroxyphenyl)pyruvate from prephenate (NAD(+) route): step 1/1.</text>
</comment>
<dbReference type="InterPro" id="IPR050812">
    <property type="entry name" value="Preph/Arog_dehydrog"/>
</dbReference>
<dbReference type="PROSITE" id="PS51176">
    <property type="entry name" value="PDH_ADH"/>
    <property type="match status" value="1"/>
</dbReference>
<dbReference type="GO" id="GO:0008977">
    <property type="term" value="F:prephenate dehydrogenase (NAD+) activity"/>
    <property type="evidence" value="ECO:0007669"/>
    <property type="project" value="UniProtKB-EC"/>
</dbReference>
<dbReference type="InterPro" id="IPR046826">
    <property type="entry name" value="PDH_N"/>
</dbReference>
<keyword evidence="7" id="KW-0520">NAD</keyword>
<organism evidence="13 14">
    <name type="scientific">Pelagibius litoralis</name>
    <dbReference type="NCBI Taxonomy" id="374515"/>
    <lineage>
        <taxon>Bacteria</taxon>
        <taxon>Pseudomonadati</taxon>
        <taxon>Pseudomonadota</taxon>
        <taxon>Alphaproteobacteria</taxon>
        <taxon>Rhodospirillales</taxon>
        <taxon>Rhodovibrionaceae</taxon>
        <taxon>Pelagibius</taxon>
    </lineage>
</organism>
<keyword evidence="11" id="KW-1133">Transmembrane helix</keyword>
<dbReference type="SUPFAM" id="SSF48179">
    <property type="entry name" value="6-phosphogluconate dehydrogenase C-terminal domain-like"/>
    <property type="match status" value="1"/>
</dbReference>
<dbReference type="Pfam" id="PF02153">
    <property type="entry name" value="PDH_N"/>
    <property type="match status" value="1"/>
</dbReference>
<feature type="domain" description="Prephenate/arogenate dehydrogenase" evidence="12">
    <location>
        <begin position="12"/>
        <end position="301"/>
    </location>
</feature>
<dbReference type="EMBL" id="JAAQPH010000004">
    <property type="protein sequence ID" value="NIA68410.1"/>
    <property type="molecule type" value="Genomic_DNA"/>
</dbReference>
<dbReference type="InterPro" id="IPR003099">
    <property type="entry name" value="Prephen_DH"/>
</dbReference>
<keyword evidence="6" id="KW-0560">Oxidoreductase</keyword>
<accession>A0A967C490</accession>
<evidence type="ECO:0000256" key="9">
    <source>
        <dbReference type="ARBA" id="ARBA00049260"/>
    </source>
</evidence>
<keyword evidence="5" id="KW-0028">Amino-acid biosynthesis</keyword>
<comment type="catalytic activity">
    <reaction evidence="9">
        <text>prephenate + NAD(+) = 3-(4-hydroxyphenyl)pyruvate + CO2 + NADH</text>
        <dbReference type="Rhea" id="RHEA:13869"/>
        <dbReference type="ChEBI" id="CHEBI:16526"/>
        <dbReference type="ChEBI" id="CHEBI:29934"/>
        <dbReference type="ChEBI" id="CHEBI:36242"/>
        <dbReference type="ChEBI" id="CHEBI:57540"/>
        <dbReference type="ChEBI" id="CHEBI:57945"/>
        <dbReference type="EC" id="1.3.1.12"/>
    </reaction>
</comment>
<dbReference type="GO" id="GO:0006571">
    <property type="term" value="P:tyrosine biosynthetic process"/>
    <property type="evidence" value="ECO:0007669"/>
    <property type="project" value="UniProtKB-KW"/>
</dbReference>
<name>A0A967C490_9PROT</name>
<dbReference type="SUPFAM" id="SSF51735">
    <property type="entry name" value="NAD(P)-binding Rossmann-fold domains"/>
    <property type="match status" value="1"/>
</dbReference>
<gene>
    <name evidence="13" type="ORF">HBA54_07375</name>
</gene>
<evidence type="ECO:0000259" key="12">
    <source>
        <dbReference type="PROSITE" id="PS51176"/>
    </source>
</evidence>
<feature type="transmembrane region" description="Helical" evidence="11">
    <location>
        <begin position="12"/>
        <end position="30"/>
    </location>
</feature>
<dbReference type="FunFam" id="3.40.50.720:FF:000208">
    <property type="entry name" value="Prephenate dehydrogenase"/>
    <property type="match status" value="1"/>
</dbReference>
<comment type="caution">
    <text evidence="13">The sequence shown here is derived from an EMBL/GenBank/DDBJ whole genome shotgun (WGS) entry which is preliminary data.</text>
</comment>
<dbReference type="AlphaFoldDB" id="A0A967C490"/>
<dbReference type="Pfam" id="PF20463">
    <property type="entry name" value="PDH_C"/>
    <property type="match status" value="1"/>
</dbReference>
<evidence type="ECO:0000256" key="6">
    <source>
        <dbReference type="ARBA" id="ARBA00023002"/>
    </source>
</evidence>
<dbReference type="FunFam" id="1.10.3660.10:FF:000003">
    <property type="entry name" value="Prephenate dehydrogenase"/>
    <property type="match status" value="1"/>
</dbReference>
<dbReference type="NCBIfam" id="NF005694">
    <property type="entry name" value="PRK07502.1"/>
    <property type="match status" value="1"/>
</dbReference>